<feature type="chain" id="PRO_5045271697" evidence="6">
    <location>
        <begin position="18"/>
        <end position="649"/>
    </location>
</feature>
<organism evidence="8 9">
    <name type="scientific">Nicrophorus vespilloides</name>
    <name type="common">Boreal carrion beetle</name>
    <dbReference type="NCBI Taxonomy" id="110193"/>
    <lineage>
        <taxon>Eukaryota</taxon>
        <taxon>Metazoa</taxon>
        <taxon>Ecdysozoa</taxon>
        <taxon>Arthropoda</taxon>
        <taxon>Hexapoda</taxon>
        <taxon>Insecta</taxon>
        <taxon>Pterygota</taxon>
        <taxon>Neoptera</taxon>
        <taxon>Endopterygota</taxon>
        <taxon>Coleoptera</taxon>
        <taxon>Polyphaga</taxon>
        <taxon>Staphyliniformia</taxon>
        <taxon>Silphidae</taxon>
        <taxon>Nicrophorinae</taxon>
        <taxon>Nicrophorus</taxon>
    </lineage>
</organism>
<dbReference type="PROSITE" id="PS50261">
    <property type="entry name" value="G_PROTEIN_RECEP_F2_4"/>
    <property type="match status" value="1"/>
</dbReference>
<evidence type="ECO:0000313" key="8">
    <source>
        <dbReference type="Proteomes" id="UP000695000"/>
    </source>
</evidence>
<keyword evidence="4 5" id="KW-0472">Membrane</keyword>
<evidence type="ECO:0000313" key="9">
    <source>
        <dbReference type="RefSeq" id="XP_017772305.1"/>
    </source>
</evidence>
<feature type="domain" description="G-protein coupled receptors family 2 profile 2" evidence="7">
    <location>
        <begin position="389"/>
        <end position="632"/>
    </location>
</feature>
<dbReference type="Gene3D" id="1.20.1070.10">
    <property type="entry name" value="Rhodopsin 7-helix transmembrane proteins"/>
    <property type="match status" value="1"/>
</dbReference>
<comment type="subcellular location">
    <subcellularLocation>
        <location evidence="1">Membrane</location>
        <topology evidence="1">Multi-pass membrane protein</topology>
    </subcellularLocation>
</comment>
<dbReference type="PANTHER" id="PTHR47767:SF1">
    <property type="entry name" value="ADHESION G PROTEIN-COUPLED RECEPTOR G7"/>
    <property type="match status" value="1"/>
</dbReference>
<gene>
    <name evidence="9" type="primary">LOC108559513</name>
</gene>
<keyword evidence="3 5" id="KW-1133">Transmembrane helix</keyword>
<feature type="transmembrane region" description="Helical" evidence="5">
    <location>
        <begin position="449"/>
        <end position="474"/>
    </location>
</feature>
<dbReference type="Pfam" id="PF00002">
    <property type="entry name" value="7tm_2"/>
    <property type="match status" value="1"/>
</dbReference>
<dbReference type="Proteomes" id="UP000695000">
    <property type="component" value="Unplaced"/>
</dbReference>
<feature type="transmembrane region" description="Helical" evidence="5">
    <location>
        <begin position="426"/>
        <end position="443"/>
    </location>
</feature>
<feature type="transmembrane region" description="Helical" evidence="5">
    <location>
        <begin position="610"/>
        <end position="631"/>
    </location>
</feature>
<keyword evidence="2 5" id="KW-0812">Transmembrane</keyword>
<feature type="transmembrane region" description="Helical" evidence="5">
    <location>
        <begin position="494"/>
        <end position="517"/>
    </location>
</feature>
<dbReference type="PANTHER" id="PTHR47767">
    <property type="entry name" value="ADHESION G PROTEIN-COUPLED RECEPTOR G7"/>
    <property type="match status" value="1"/>
</dbReference>
<keyword evidence="8" id="KW-1185">Reference proteome</keyword>
<evidence type="ECO:0000256" key="4">
    <source>
        <dbReference type="ARBA" id="ARBA00023136"/>
    </source>
</evidence>
<sequence length="649" mass="74400">MLLTIFLLALTILQSNNQTHLIRRDVLNCKKKDQTIVLQDLIWNPQKLISIVLGRLRSFYFCVNSDTTFNNVTYKWPTTYVTSYASSDIPCLSTNREIVKRLCKEDNINGASFEKIENCLTSPSSNYTEKLNDLLNSNISITDIVSKLITVTENAESFKPIDLFLVSSIIDKFVYESTNLSSITTVISNVINTRTEISEESQRNYNATDQILYSFDLILEREGKPYEDLEIKESNLFVKIFTGLHGFIFKDNNEIIEIEEDMDFMSFAKIPQLSAAIYIPNVKARATVSLFLKDTLFNENKRRNIANNFGVILSDNIEQIYLIFKPADGLGTYRHSCGFWNYGFAKRGNWKLESRPKYLGVLQICEYSHVTHFGLLVIDEDFIEDSDILSVISSIEIGLSLFGILGIFLTGAVFKTWRENIGNKILIHYGIVSLVQIVLLYVSEKVLGAESWICILTGVLLHYTVLSQFCWMLVIGLLQYKRYIQVFVGNSRWVLIKACFVSYGIPAFPVMILFGFFSDTYVDGRVGLCYPTGNGLIYGVLLPIGIIVTVNILIFSRIIFELFCKPKINSSVEDEVLILRLRLVLLMFFMLGITWVFGFAAQIFESDFLIYLFLITSSIQGFMIFVFFIVFNKNARKMYVYLWNKYSCR</sequence>
<dbReference type="InterPro" id="IPR017981">
    <property type="entry name" value="GPCR_2-like_7TM"/>
</dbReference>
<dbReference type="InterPro" id="IPR053066">
    <property type="entry name" value="ADGR_G7"/>
</dbReference>
<evidence type="ECO:0000256" key="3">
    <source>
        <dbReference type="ARBA" id="ARBA00022989"/>
    </source>
</evidence>
<reference evidence="9" key="1">
    <citation type="submission" date="2025-08" db="UniProtKB">
        <authorList>
            <consortium name="RefSeq"/>
        </authorList>
    </citation>
    <scope>IDENTIFICATION</scope>
    <source>
        <tissue evidence="9">Whole Larva</tissue>
    </source>
</reference>
<evidence type="ECO:0000256" key="2">
    <source>
        <dbReference type="ARBA" id="ARBA00022692"/>
    </source>
</evidence>
<dbReference type="InterPro" id="IPR000832">
    <property type="entry name" value="GPCR_2_secretin-like"/>
</dbReference>
<feature type="transmembrane region" description="Helical" evidence="5">
    <location>
        <begin position="537"/>
        <end position="560"/>
    </location>
</feature>
<evidence type="ECO:0000259" key="7">
    <source>
        <dbReference type="PROSITE" id="PS50261"/>
    </source>
</evidence>
<dbReference type="RefSeq" id="XP_017772305.1">
    <property type="nucleotide sequence ID" value="XM_017916816.1"/>
</dbReference>
<evidence type="ECO:0000256" key="5">
    <source>
        <dbReference type="SAM" id="Phobius"/>
    </source>
</evidence>
<keyword evidence="6" id="KW-0732">Signal</keyword>
<feature type="signal peptide" evidence="6">
    <location>
        <begin position="1"/>
        <end position="17"/>
    </location>
</feature>
<evidence type="ECO:0000256" key="1">
    <source>
        <dbReference type="ARBA" id="ARBA00004141"/>
    </source>
</evidence>
<protein>
    <submittedName>
        <fullName evidence="9">G-protein coupled receptor 126-like</fullName>
    </submittedName>
</protein>
<evidence type="ECO:0000256" key="6">
    <source>
        <dbReference type="SAM" id="SignalP"/>
    </source>
</evidence>
<proteinExistence type="predicted"/>
<accession>A0ABM1MCK5</accession>
<dbReference type="GeneID" id="108559513"/>
<feature type="transmembrane region" description="Helical" evidence="5">
    <location>
        <begin position="388"/>
        <end position="414"/>
    </location>
</feature>
<feature type="transmembrane region" description="Helical" evidence="5">
    <location>
        <begin position="581"/>
        <end position="604"/>
    </location>
</feature>
<dbReference type="CDD" id="cd15040">
    <property type="entry name" value="7tmB2_Adhesion"/>
    <property type="match status" value="1"/>
</dbReference>
<name>A0ABM1MCK5_NICVS</name>